<proteinExistence type="predicted"/>
<evidence type="ECO:0000313" key="1">
    <source>
        <dbReference type="EMBL" id="KAK6347999.1"/>
    </source>
</evidence>
<dbReference type="AlphaFoldDB" id="A0AAN8MVP9"/>
<accession>A0AAN8MVP9</accession>
<dbReference type="GO" id="GO:0004252">
    <property type="term" value="F:serine-type endopeptidase activity"/>
    <property type="evidence" value="ECO:0007669"/>
    <property type="project" value="InterPro"/>
</dbReference>
<sequence length="255" mass="27720">MAEIKSWLSSRPVQEFKHLDPEAVQFIFADPGKNKNRKDESIDSNGNYHPVGTGVLSKLCGLKYGVSKKITPIIVKVTDANGKYNFLNIFQGLMSTQSDIVARLARDPEAKFIIIDTVDVFEAPNTGASPVYKNTYQHALKQLSNSGNVVLVAAAVAQEKRGRDITYSFPSRLGKTPAEYPNLLVVGGVNKSFRVIDDAEDWIKTYAPARDINVASRSPSGYWMFDGPLMAAASVAGVLATFMSKQNVGAGEALS</sequence>
<protein>
    <submittedName>
        <fullName evidence="1">Uncharacterized protein</fullName>
    </submittedName>
</protein>
<reference evidence="1 2" key="1">
    <citation type="submission" date="2019-10" db="EMBL/GenBank/DDBJ databases">
        <authorList>
            <person name="Palmer J.M."/>
        </authorList>
    </citation>
    <scope>NUCLEOTIDE SEQUENCE [LARGE SCALE GENOMIC DNA]</scope>
    <source>
        <strain evidence="1 2">TWF718</strain>
    </source>
</reference>
<gene>
    <name evidence="1" type="ORF">TWF718_005820</name>
</gene>
<name>A0AAN8MVP9_9PEZI</name>
<dbReference type="Proteomes" id="UP001313282">
    <property type="component" value="Unassembled WGS sequence"/>
</dbReference>
<evidence type="ECO:0000313" key="2">
    <source>
        <dbReference type="Proteomes" id="UP001313282"/>
    </source>
</evidence>
<dbReference type="EMBL" id="JAVHNR010000003">
    <property type="protein sequence ID" value="KAK6347999.1"/>
    <property type="molecule type" value="Genomic_DNA"/>
</dbReference>
<organism evidence="1 2">
    <name type="scientific">Orbilia javanica</name>
    <dbReference type="NCBI Taxonomy" id="47235"/>
    <lineage>
        <taxon>Eukaryota</taxon>
        <taxon>Fungi</taxon>
        <taxon>Dikarya</taxon>
        <taxon>Ascomycota</taxon>
        <taxon>Pezizomycotina</taxon>
        <taxon>Orbiliomycetes</taxon>
        <taxon>Orbiliales</taxon>
        <taxon>Orbiliaceae</taxon>
        <taxon>Orbilia</taxon>
    </lineage>
</organism>
<dbReference type="GO" id="GO:0006508">
    <property type="term" value="P:proteolysis"/>
    <property type="evidence" value="ECO:0007669"/>
    <property type="project" value="InterPro"/>
</dbReference>
<dbReference type="SUPFAM" id="SSF52743">
    <property type="entry name" value="Subtilisin-like"/>
    <property type="match status" value="1"/>
</dbReference>
<comment type="caution">
    <text evidence="1">The sequence shown here is derived from an EMBL/GenBank/DDBJ whole genome shotgun (WGS) entry which is preliminary data.</text>
</comment>
<keyword evidence="2" id="KW-1185">Reference proteome</keyword>
<dbReference type="Gene3D" id="3.40.50.200">
    <property type="entry name" value="Peptidase S8/S53 domain"/>
    <property type="match status" value="1"/>
</dbReference>
<dbReference type="InterPro" id="IPR036852">
    <property type="entry name" value="Peptidase_S8/S53_dom_sf"/>
</dbReference>